<evidence type="ECO:0000313" key="4">
    <source>
        <dbReference type="Proteomes" id="UP000297177"/>
    </source>
</evidence>
<protein>
    <submittedName>
        <fullName evidence="3">Uncharacterized protein</fullName>
    </submittedName>
</protein>
<feature type="region of interest" description="Disordered" evidence="2">
    <location>
        <begin position="513"/>
        <end position="561"/>
    </location>
</feature>
<dbReference type="KEGG" id="vg:65100078"/>
<feature type="compositionally biased region" description="Polar residues" evidence="2">
    <location>
        <begin position="190"/>
        <end position="205"/>
    </location>
</feature>
<dbReference type="EMBL" id="MG599981">
    <property type="protein sequence ID" value="AVM87244.1"/>
    <property type="molecule type" value="Viral_cRNA"/>
</dbReference>
<feature type="region of interest" description="Disordered" evidence="2">
    <location>
        <begin position="118"/>
        <end position="212"/>
    </location>
</feature>
<feature type="compositionally biased region" description="Basic and acidic residues" evidence="2">
    <location>
        <begin position="551"/>
        <end position="561"/>
    </location>
</feature>
<dbReference type="Proteomes" id="UP000297177">
    <property type="component" value="Segment"/>
</dbReference>
<feature type="coiled-coil region" evidence="1">
    <location>
        <begin position="391"/>
        <end position="418"/>
    </location>
</feature>
<name>A0A2P1GMP6_9MONO</name>
<reference evidence="3" key="1">
    <citation type="journal article" date="2018" name="Nature">
        <title>The evolutionary history of vertebrate RNA viruses.</title>
        <authorList>
            <person name="Shi M."/>
            <person name="Lin X.D."/>
            <person name="Chen X."/>
            <person name="Tian J.H."/>
            <person name="Chen L.J."/>
            <person name="Li K."/>
            <person name="Wang W."/>
            <person name="Eden J.S."/>
            <person name="Shen J.J."/>
            <person name="Liu L."/>
            <person name="Holmes E.C."/>
            <person name="Zhang Y.Z."/>
        </authorList>
    </citation>
    <scope>NUCLEOTIDE SEQUENCE [LARGE SCALE GENOMIC DNA]</scope>
    <source>
        <strain evidence="3">LQMMTII17328</strain>
    </source>
</reference>
<feature type="compositionally biased region" description="Basic and acidic residues" evidence="2">
    <location>
        <begin position="125"/>
        <end position="141"/>
    </location>
</feature>
<evidence type="ECO:0000256" key="2">
    <source>
        <dbReference type="SAM" id="MobiDB-lite"/>
    </source>
</evidence>
<evidence type="ECO:0000313" key="3">
    <source>
        <dbReference type="EMBL" id="AVM87244.1"/>
    </source>
</evidence>
<proteinExistence type="predicted"/>
<evidence type="ECO:0000256" key="1">
    <source>
        <dbReference type="SAM" id="Coils"/>
    </source>
</evidence>
<dbReference type="RefSeq" id="YP_010085048.1">
    <property type="nucleotide sequence ID" value="NC_055176.1"/>
</dbReference>
<organism evidence="3">
    <name type="scientific">Wenling thamnaconus septentrionalis filovirus</name>
    <dbReference type="NCBI Taxonomy" id="2116488"/>
    <lineage>
        <taxon>Viruses</taxon>
        <taxon>Riboviria</taxon>
        <taxon>Orthornavirae</taxon>
        <taxon>Negarnaviricota</taxon>
        <taxon>Haploviricotina</taxon>
        <taxon>Monjiviricetes</taxon>
        <taxon>Mononegavirales</taxon>
        <taxon>Filoviridae</taxon>
        <taxon>Thamnovirus</taxon>
        <taxon>Thamnovirus thamnaconi</taxon>
    </lineage>
</organism>
<keyword evidence="1" id="KW-0175">Coiled coil</keyword>
<sequence>MSTSEKEMANRIMKDSDLQVIGLLLDGLDDQGLDVRALPDPTGNRDYTDVSTFKDLFPMMSTSELIGSLSASGYSDQLEKSIESTGRKLADLARSAPADDNAVQFMKSYLLMCEKTGQEHSVSLPKEERKGEKKTGEHMKPEQSQGPQPTDKNKTAAKAGPSETGKANEEEVTNKTPAPRRNTPKALSGAETNDSPLSTQLTQTPEEAGDMFSGKAEGIVSGELRTGKKLPTIVEGCDASGRGDVTHLYRSHELVERIQKGEKTMGIACLKALVMGEDNFSGVPFDDILDCFGETCDDPDTPGLRGLMEGSNGPASGLPCTDDYCGPSTVLFDRWAKAGSLGCVNYMIRRCMGDLYDGLRAAACDTPAYYHEMAQQQKDCTDQVVKVVSGMEEMGEAMQELRRENTEMKRRIADMAAAMEHLSGVVSSLSSKLETAVVVSSGYPSSKETAAGIKGSTYNEDQQTWKTGVSSWQKRETSIWTNPSERSPQELNTHGGIGEDDSEAFLKQLEEQWAAESSDPLSFGTSGRGINDQDFVRETLTGTPYEGDYNASRESKKGPRF</sequence>
<accession>A0A2P1GMP6</accession>
<dbReference type="GeneID" id="65100078"/>
<keyword evidence="4" id="KW-1185">Reference proteome</keyword>